<protein>
    <submittedName>
        <fullName evidence="3">ROK family transcriptional regulator</fullName>
    </submittedName>
</protein>
<dbReference type="Pfam" id="PF13412">
    <property type="entry name" value="HTH_24"/>
    <property type="match status" value="1"/>
</dbReference>
<dbReference type="InterPro" id="IPR011991">
    <property type="entry name" value="ArsR-like_HTH"/>
</dbReference>
<dbReference type="EMBL" id="VIRS01000027">
    <property type="protein sequence ID" value="TQS41400.1"/>
    <property type="molecule type" value="Genomic_DNA"/>
</dbReference>
<dbReference type="SUPFAM" id="SSF53067">
    <property type="entry name" value="Actin-like ATPase domain"/>
    <property type="match status" value="1"/>
</dbReference>
<dbReference type="CDD" id="cd00090">
    <property type="entry name" value="HTH_ARSR"/>
    <property type="match status" value="1"/>
</dbReference>
<dbReference type="AlphaFoldDB" id="A0A545AJH0"/>
<evidence type="ECO:0000259" key="2">
    <source>
        <dbReference type="PROSITE" id="PS50943"/>
    </source>
</evidence>
<evidence type="ECO:0000313" key="3">
    <source>
        <dbReference type="EMBL" id="TQS41400.1"/>
    </source>
</evidence>
<proteinExistence type="inferred from homology"/>
<dbReference type="PANTHER" id="PTHR18964:SF149">
    <property type="entry name" value="BIFUNCTIONAL UDP-N-ACETYLGLUCOSAMINE 2-EPIMERASE_N-ACETYLMANNOSAMINE KINASE"/>
    <property type="match status" value="1"/>
</dbReference>
<dbReference type="Pfam" id="PF00480">
    <property type="entry name" value="ROK"/>
    <property type="match status" value="1"/>
</dbReference>
<gene>
    <name evidence="3" type="ORF">FL583_29975</name>
</gene>
<dbReference type="Gene3D" id="3.30.420.40">
    <property type="match status" value="2"/>
</dbReference>
<dbReference type="Proteomes" id="UP000317982">
    <property type="component" value="Unassembled WGS sequence"/>
</dbReference>
<dbReference type="InterPro" id="IPR036388">
    <property type="entry name" value="WH-like_DNA-bd_sf"/>
</dbReference>
<dbReference type="PANTHER" id="PTHR18964">
    <property type="entry name" value="ROK (REPRESSOR, ORF, KINASE) FAMILY"/>
    <property type="match status" value="1"/>
</dbReference>
<dbReference type="OrthoDB" id="3189808at2"/>
<evidence type="ECO:0000313" key="4">
    <source>
        <dbReference type="Proteomes" id="UP000317982"/>
    </source>
</evidence>
<dbReference type="SUPFAM" id="SSF46785">
    <property type="entry name" value="Winged helix' DNA-binding domain"/>
    <property type="match status" value="1"/>
</dbReference>
<feature type="domain" description="HTH cro/C1-type" evidence="2">
    <location>
        <begin position="7"/>
        <end position="32"/>
    </location>
</feature>
<dbReference type="InterPro" id="IPR036390">
    <property type="entry name" value="WH_DNA-bd_sf"/>
</dbReference>
<keyword evidence="4" id="KW-1185">Reference proteome</keyword>
<dbReference type="Gene3D" id="1.10.10.10">
    <property type="entry name" value="Winged helix-like DNA-binding domain superfamily/Winged helix DNA-binding domain"/>
    <property type="match status" value="1"/>
</dbReference>
<accession>A0A545AJH0</accession>
<name>A0A545AJH0_9ACTN</name>
<sequence length="369" mass="37816">MTDENVLRTLMQHRRLTRAELAAATGISKPTVGESVRRLGEAGLVVDTGERTQGGRGRGRVGTYYALAEEVGTALAISVAPEGVVAERIDAYGEVVARSEEAVARPAHPTDVAAALHKAAAAASGPPAASGTASAAGAAAGGRIRVAVVSAADPVDRASGRMIHLPDSPFLLGELDPHDVLAPLVAGPIVVDNDVNWAARAERDDARDFAYLYLGEGLGGAIVSDGEVRQGAGGLAGEIAHLITVGPSGRATRLIDVFDELGLRQPDSTAIDVTRLLATIAATGEDVRRALGEAVAGVIAAIVALTDPSYVVIGGPWGTHPAILAAITTAAADQPRQVPIRAARRTGEPSLTGARLDALDRLRDAIVRA</sequence>
<dbReference type="InterPro" id="IPR000600">
    <property type="entry name" value="ROK"/>
</dbReference>
<organism evidence="3 4">
    <name type="scientific">Cryptosporangium phraense</name>
    <dbReference type="NCBI Taxonomy" id="2593070"/>
    <lineage>
        <taxon>Bacteria</taxon>
        <taxon>Bacillati</taxon>
        <taxon>Actinomycetota</taxon>
        <taxon>Actinomycetes</taxon>
        <taxon>Cryptosporangiales</taxon>
        <taxon>Cryptosporangiaceae</taxon>
        <taxon>Cryptosporangium</taxon>
    </lineage>
</organism>
<comment type="similarity">
    <text evidence="1">Belongs to the ROK (NagC/XylR) family.</text>
</comment>
<evidence type="ECO:0000256" key="1">
    <source>
        <dbReference type="ARBA" id="ARBA00006479"/>
    </source>
</evidence>
<dbReference type="PROSITE" id="PS50943">
    <property type="entry name" value="HTH_CROC1"/>
    <property type="match status" value="1"/>
</dbReference>
<reference evidence="3 4" key="1">
    <citation type="submission" date="2019-07" db="EMBL/GenBank/DDBJ databases">
        <title>Cryptosporangium phraense sp. nov., isolated from plant litter.</title>
        <authorList>
            <person name="Suriyachadkun C."/>
        </authorList>
    </citation>
    <scope>NUCLEOTIDE SEQUENCE [LARGE SCALE GENOMIC DNA]</scope>
    <source>
        <strain evidence="3 4">A-T 5661</strain>
    </source>
</reference>
<dbReference type="InParanoid" id="A0A545AJH0"/>
<dbReference type="InterPro" id="IPR001387">
    <property type="entry name" value="Cro/C1-type_HTH"/>
</dbReference>
<dbReference type="InterPro" id="IPR043129">
    <property type="entry name" value="ATPase_NBD"/>
</dbReference>
<comment type="caution">
    <text evidence="3">The sequence shown here is derived from an EMBL/GenBank/DDBJ whole genome shotgun (WGS) entry which is preliminary data.</text>
</comment>